<dbReference type="InterPro" id="IPR003953">
    <property type="entry name" value="FAD-dep_OxRdtase_2_FAD-bd"/>
</dbReference>
<dbReference type="PANTHER" id="PTHR43400:SF10">
    <property type="entry name" value="3-OXOSTEROID 1-DEHYDROGENASE"/>
    <property type="match status" value="1"/>
</dbReference>
<evidence type="ECO:0000256" key="2">
    <source>
        <dbReference type="ARBA" id="ARBA00022630"/>
    </source>
</evidence>
<comment type="caution">
    <text evidence="6">The sequence shown here is derived from an EMBL/GenBank/DDBJ whole genome shotgun (WGS) entry which is preliminary data.</text>
</comment>
<keyword evidence="7" id="KW-1185">Reference proteome</keyword>
<evidence type="ECO:0000313" key="7">
    <source>
        <dbReference type="Proteomes" id="UP001300745"/>
    </source>
</evidence>
<dbReference type="InterPro" id="IPR027477">
    <property type="entry name" value="Succ_DH/fumarate_Rdtase_cat_sf"/>
</dbReference>
<keyword evidence="4" id="KW-0560">Oxidoreductase</keyword>
<comment type="cofactor">
    <cofactor evidence="1">
        <name>FAD</name>
        <dbReference type="ChEBI" id="CHEBI:57692"/>
    </cofactor>
</comment>
<proteinExistence type="predicted"/>
<dbReference type="SUPFAM" id="SSF56425">
    <property type="entry name" value="Succinate dehydrogenase/fumarate reductase flavoprotein, catalytic domain"/>
    <property type="match status" value="1"/>
</dbReference>
<evidence type="ECO:0000256" key="1">
    <source>
        <dbReference type="ARBA" id="ARBA00001974"/>
    </source>
</evidence>
<name>A0ABT3SKZ7_9MYCO</name>
<dbReference type="RefSeq" id="WP_266000010.1">
    <property type="nucleotide sequence ID" value="NZ_JAPJDN010000034.1"/>
</dbReference>
<dbReference type="InterPro" id="IPR050315">
    <property type="entry name" value="FAD-oxidoreductase_2"/>
</dbReference>
<keyword evidence="3" id="KW-0274">FAD</keyword>
<organism evidence="6 7">
    <name type="scientific">Mycobacterium pinniadriaticum</name>
    <dbReference type="NCBI Taxonomy" id="2994102"/>
    <lineage>
        <taxon>Bacteria</taxon>
        <taxon>Bacillati</taxon>
        <taxon>Actinomycetota</taxon>
        <taxon>Actinomycetes</taxon>
        <taxon>Mycobacteriales</taxon>
        <taxon>Mycobacteriaceae</taxon>
        <taxon>Mycobacterium</taxon>
    </lineage>
</organism>
<evidence type="ECO:0000256" key="3">
    <source>
        <dbReference type="ARBA" id="ARBA00022827"/>
    </source>
</evidence>
<dbReference type="Gene3D" id="3.90.700.10">
    <property type="entry name" value="Succinate dehydrogenase/fumarate reductase flavoprotein, catalytic domain"/>
    <property type="match status" value="1"/>
</dbReference>
<feature type="domain" description="FAD-dependent oxidoreductase 2 FAD-binding" evidence="5">
    <location>
        <begin position="17"/>
        <end position="529"/>
    </location>
</feature>
<gene>
    <name evidence="6" type="ORF">ORI27_26175</name>
</gene>
<accession>A0ABT3SKZ7</accession>
<evidence type="ECO:0000259" key="5">
    <source>
        <dbReference type="Pfam" id="PF00890"/>
    </source>
</evidence>
<dbReference type="SUPFAM" id="SSF51905">
    <property type="entry name" value="FAD/NAD(P)-binding domain"/>
    <property type="match status" value="1"/>
</dbReference>
<dbReference type="Gene3D" id="3.50.50.60">
    <property type="entry name" value="FAD/NAD(P)-binding domain"/>
    <property type="match status" value="2"/>
</dbReference>
<reference evidence="6 7" key="1">
    <citation type="submission" date="2022-11" db="EMBL/GenBank/DDBJ databases">
        <title>Mycobacterium sp. nov.</title>
        <authorList>
            <person name="Papic B."/>
            <person name="Spicic S."/>
            <person name="Duvnjak S."/>
        </authorList>
    </citation>
    <scope>NUCLEOTIDE SEQUENCE [LARGE SCALE GENOMIC DNA]</scope>
    <source>
        <strain evidence="6 7">CVI_P4</strain>
    </source>
</reference>
<evidence type="ECO:0000256" key="4">
    <source>
        <dbReference type="ARBA" id="ARBA00023002"/>
    </source>
</evidence>
<dbReference type="Proteomes" id="UP001300745">
    <property type="component" value="Unassembled WGS sequence"/>
</dbReference>
<dbReference type="InterPro" id="IPR036188">
    <property type="entry name" value="FAD/NAD-bd_sf"/>
</dbReference>
<keyword evidence="2" id="KW-0285">Flavoprotein</keyword>
<protein>
    <submittedName>
        <fullName evidence="6">FAD-dependent oxidoreductase</fullName>
    </submittedName>
</protein>
<dbReference type="Pfam" id="PF00890">
    <property type="entry name" value="FAD_binding_2"/>
    <property type="match status" value="1"/>
</dbReference>
<dbReference type="PANTHER" id="PTHR43400">
    <property type="entry name" value="FUMARATE REDUCTASE"/>
    <property type="match status" value="1"/>
</dbReference>
<sequence length="554" mass="59979">MSDQATSGPDDWDEVYDLVIVGSGAAGLTAGIAAARRGLKALLVEKAPVWGGTSALSLGGVWIPANPVMLESGCRDSTENAIQFLRDVVPPDGLATAPDRQAAFVQNGPRMVAELIEAGMRWDAEVHHPDYISEDPHAAQGRCLDEALFDGKKLGPWLKTLRHSTLAPYAVQLADLPLMGKGSMRRLAYVVLRHYGRRLRGEQPLGAGASLVGQLMYILQKYQVPVRLETSIDEVVFNSGTAVGVVTRSQGARRRIGARAGVVLCAGGFAHDDALRTRMHHMTGALSSACPDDTGDIIKMADEMGAMTQLSDDAWWTTTYALPDGSPSPSHFERSVPFGLCVGSDGKRFVNESRDYYHFARAIVQRGGEPVWLIFESRHRKRYPFLGNPPRVTPRWMLRSGFLKTGNSLQELARTCGIDEANLTATVQRFNAFARSGIDDDFHRGESKYDRHWGDPRQTPNPNLGPLERPPFYAAQVHAGDLGTKGGYVTDGDGQVLGEDGTPMTGLYAAGNVTASIMGKSYPGPGVTLGPAMTFAFLAAEHAAKRLQTSHTRP</sequence>
<dbReference type="EMBL" id="JAPJDO010000034">
    <property type="protein sequence ID" value="MCX2940188.1"/>
    <property type="molecule type" value="Genomic_DNA"/>
</dbReference>
<evidence type="ECO:0000313" key="6">
    <source>
        <dbReference type="EMBL" id="MCX2940188.1"/>
    </source>
</evidence>